<protein>
    <submittedName>
        <fullName evidence="4">VOC family protein</fullName>
    </submittedName>
</protein>
<dbReference type="PANTHER" id="PTHR43048">
    <property type="entry name" value="METHYLMALONYL-COA EPIMERASE"/>
    <property type="match status" value="1"/>
</dbReference>
<accession>A0ABY7BV43</accession>
<evidence type="ECO:0000259" key="3">
    <source>
        <dbReference type="PROSITE" id="PS51819"/>
    </source>
</evidence>
<sequence>MSLIDAPALPDIRFDHAGFITPDIEASVRFWEDVLGFEAQPIGERRKAWISHFMGVPSASVRLVHLYGHGTHIEFIEFETPQDDPVAARASQGNVAHLCLRTADVDALRARILAGAGPNRAGSSPSMKGSPRDFADFI</sequence>
<geneLocation type="plasmid" evidence="4 5">
    <name>unnamed1</name>
</geneLocation>
<dbReference type="PROSITE" id="PS51819">
    <property type="entry name" value="VOC"/>
    <property type="match status" value="1"/>
</dbReference>
<dbReference type="InterPro" id="IPR004360">
    <property type="entry name" value="Glyas_Fos-R_dOase_dom"/>
</dbReference>
<dbReference type="InterPro" id="IPR037523">
    <property type="entry name" value="VOC_core"/>
</dbReference>
<dbReference type="Pfam" id="PF00903">
    <property type="entry name" value="Glyoxalase"/>
    <property type="match status" value="1"/>
</dbReference>
<evidence type="ECO:0000256" key="2">
    <source>
        <dbReference type="SAM" id="MobiDB-lite"/>
    </source>
</evidence>
<evidence type="ECO:0000256" key="1">
    <source>
        <dbReference type="ARBA" id="ARBA00022723"/>
    </source>
</evidence>
<dbReference type="RefSeq" id="WP_268879217.1">
    <property type="nucleotide sequence ID" value="NZ_CP114028.1"/>
</dbReference>
<feature type="domain" description="VOC" evidence="3">
    <location>
        <begin position="13"/>
        <end position="138"/>
    </location>
</feature>
<organism evidence="4 5">
    <name type="scientific">Jiella pelagia</name>
    <dbReference type="NCBI Taxonomy" id="2986949"/>
    <lineage>
        <taxon>Bacteria</taxon>
        <taxon>Pseudomonadati</taxon>
        <taxon>Pseudomonadota</taxon>
        <taxon>Alphaproteobacteria</taxon>
        <taxon>Hyphomicrobiales</taxon>
        <taxon>Aurantimonadaceae</taxon>
        <taxon>Jiella</taxon>
    </lineage>
</organism>
<keyword evidence="5" id="KW-1185">Reference proteome</keyword>
<dbReference type="InterPro" id="IPR051785">
    <property type="entry name" value="MMCE/EMCE_epimerase"/>
</dbReference>
<dbReference type="PANTHER" id="PTHR43048:SF3">
    <property type="entry name" value="METHYLMALONYL-COA EPIMERASE, MITOCHONDRIAL"/>
    <property type="match status" value="1"/>
</dbReference>
<reference evidence="4" key="1">
    <citation type="submission" date="2022-12" db="EMBL/GenBank/DDBJ databases">
        <title>Jiella pelagia sp. nov., isolated from phosphonate enriched culture of Northwest Pacific surface seawater.</title>
        <authorList>
            <person name="Shin D.Y."/>
            <person name="Hwang C.Y."/>
        </authorList>
    </citation>
    <scope>NUCLEOTIDE SEQUENCE</scope>
    <source>
        <strain evidence="4">HL-NP1</strain>
        <plasmid evidence="4">unnamed1</plasmid>
    </source>
</reference>
<dbReference type="InterPro" id="IPR029068">
    <property type="entry name" value="Glyas_Bleomycin-R_OHBP_Dase"/>
</dbReference>
<evidence type="ECO:0000313" key="5">
    <source>
        <dbReference type="Proteomes" id="UP001164020"/>
    </source>
</evidence>
<keyword evidence="4" id="KW-0614">Plasmid</keyword>
<feature type="region of interest" description="Disordered" evidence="2">
    <location>
        <begin position="117"/>
        <end position="138"/>
    </location>
</feature>
<gene>
    <name evidence="4" type="ORF">OH818_01040</name>
</gene>
<keyword evidence="1" id="KW-0479">Metal-binding</keyword>
<name>A0ABY7BV43_9HYPH</name>
<dbReference type="Gene3D" id="3.10.180.10">
    <property type="entry name" value="2,3-Dihydroxybiphenyl 1,2-Dioxygenase, domain 1"/>
    <property type="match status" value="1"/>
</dbReference>
<dbReference type="EMBL" id="CP114028">
    <property type="protein sequence ID" value="WAP66771.1"/>
    <property type="molecule type" value="Genomic_DNA"/>
</dbReference>
<evidence type="ECO:0000313" key="4">
    <source>
        <dbReference type="EMBL" id="WAP66771.1"/>
    </source>
</evidence>
<dbReference type="Proteomes" id="UP001164020">
    <property type="component" value="Plasmid unnamed1"/>
</dbReference>
<proteinExistence type="predicted"/>
<dbReference type="SUPFAM" id="SSF54593">
    <property type="entry name" value="Glyoxalase/Bleomycin resistance protein/Dihydroxybiphenyl dioxygenase"/>
    <property type="match status" value="1"/>
</dbReference>